<gene>
    <name evidence="3" type="ORF">KSS90_02710</name>
</gene>
<feature type="domain" description="THIF-type NAD/FAD binding fold" evidence="2">
    <location>
        <begin position="99"/>
        <end position="289"/>
    </location>
</feature>
<accession>A0ABX8NM94</accession>
<dbReference type="InterPro" id="IPR000594">
    <property type="entry name" value="ThiF_NAD_FAD-bd"/>
</dbReference>
<keyword evidence="3" id="KW-0808">Transferase</keyword>
<organism evidence="3 4">
    <name type="scientific">Pseudomonas maumuensis</name>
    <dbReference type="NCBI Taxonomy" id="2842354"/>
    <lineage>
        <taxon>Bacteria</taxon>
        <taxon>Pseudomonadati</taxon>
        <taxon>Pseudomonadota</taxon>
        <taxon>Gammaproteobacteria</taxon>
        <taxon>Pseudomonadales</taxon>
        <taxon>Pseudomonadaceae</taxon>
        <taxon>Pseudomonas</taxon>
    </lineage>
</organism>
<dbReference type="PANTHER" id="PTHR10953">
    <property type="entry name" value="UBIQUITIN-ACTIVATING ENZYME E1"/>
    <property type="match status" value="1"/>
</dbReference>
<sequence>MDDLIYYCGKVPAGVIAPSTAYAFDGARVLIDGPEGITSADRNDERELRQALQASGALVVGSAQEVGNVIALLSAPQSSRTASYLLCSASQCAQVIGDLRTLSAARIMVVGCGGIGSSLCMLLAGVGVRNFILVDADTIEQSNLNRQFFWTLADIGRSKVTVLKAALEARFESMQIECLCAQPGIADLIALSCGNVDAVAVTADNPPTLARDSWEIAERCNIPVVAGGYLHHRCSAFCFIPDDCAEVESSRKLFEETYAGLPSAIMPSYGPMNVSLAAVLATQMIMALATLTFGLPRTRVDTWDSRGEHGFDC</sequence>
<dbReference type="EMBL" id="CP077077">
    <property type="protein sequence ID" value="QXH57136.1"/>
    <property type="molecule type" value="Genomic_DNA"/>
</dbReference>
<evidence type="ECO:0000313" key="4">
    <source>
        <dbReference type="Proteomes" id="UP000824010"/>
    </source>
</evidence>
<keyword evidence="1" id="KW-0472">Membrane</keyword>
<dbReference type="Proteomes" id="UP000824010">
    <property type="component" value="Chromosome"/>
</dbReference>
<evidence type="ECO:0000313" key="3">
    <source>
        <dbReference type="EMBL" id="QXH57136.1"/>
    </source>
</evidence>
<keyword evidence="4" id="KW-1185">Reference proteome</keyword>
<protein>
    <submittedName>
        <fullName evidence="3">ThiF family adenylyltransferase</fullName>
    </submittedName>
</protein>
<keyword evidence="1" id="KW-0812">Transmembrane</keyword>
<dbReference type="CDD" id="cd01483">
    <property type="entry name" value="E1_enzyme_family"/>
    <property type="match status" value="1"/>
</dbReference>
<name>A0ABX8NM94_9PSED</name>
<feature type="transmembrane region" description="Helical" evidence="1">
    <location>
        <begin position="274"/>
        <end position="296"/>
    </location>
</feature>
<keyword evidence="3" id="KW-0548">Nucleotidyltransferase</keyword>
<evidence type="ECO:0000256" key="1">
    <source>
        <dbReference type="SAM" id="Phobius"/>
    </source>
</evidence>
<dbReference type="Pfam" id="PF00899">
    <property type="entry name" value="ThiF"/>
    <property type="match status" value="1"/>
</dbReference>
<keyword evidence="1" id="KW-1133">Transmembrane helix</keyword>
<dbReference type="PANTHER" id="PTHR10953:SF102">
    <property type="entry name" value="ADENYLYLTRANSFERASE AND SULFURTRANSFERASE MOCS3"/>
    <property type="match status" value="1"/>
</dbReference>
<dbReference type="InterPro" id="IPR045886">
    <property type="entry name" value="ThiF/MoeB/HesA"/>
</dbReference>
<reference evidence="3 4" key="1">
    <citation type="journal article" date="2021" name="Microorganisms">
        <title>The Ever-Expanding Pseudomonas Genus: Description of 43 New Species and Partition of the Pseudomonas putida Group.</title>
        <authorList>
            <person name="Girard L."/>
            <person name="Lood C."/>
            <person name="Hofte M."/>
            <person name="Vandamme P."/>
            <person name="Rokni-Zadeh H."/>
            <person name="van Noort V."/>
            <person name="Lavigne R."/>
            <person name="De Mot R."/>
        </authorList>
    </citation>
    <scope>NUCLEOTIDE SEQUENCE [LARGE SCALE GENOMIC DNA]</scope>
    <source>
        <strain evidence="3 4">COW77</strain>
    </source>
</reference>
<dbReference type="GO" id="GO:0016779">
    <property type="term" value="F:nucleotidyltransferase activity"/>
    <property type="evidence" value="ECO:0007669"/>
    <property type="project" value="UniProtKB-KW"/>
</dbReference>
<evidence type="ECO:0000259" key="2">
    <source>
        <dbReference type="Pfam" id="PF00899"/>
    </source>
</evidence>
<dbReference type="RefSeq" id="WP_217868096.1">
    <property type="nucleotide sequence ID" value="NZ_CP077077.1"/>
</dbReference>
<proteinExistence type="predicted"/>